<evidence type="ECO:0000313" key="3">
    <source>
        <dbReference type="Proteomes" id="UP000184287"/>
    </source>
</evidence>
<gene>
    <name evidence="2" type="ORF">SAMN04488522_104172</name>
</gene>
<organism evidence="2 3">
    <name type="scientific">Pedobacter caeni</name>
    <dbReference type="NCBI Taxonomy" id="288992"/>
    <lineage>
        <taxon>Bacteria</taxon>
        <taxon>Pseudomonadati</taxon>
        <taxon>Bacteroidota</taxon>
        <taxon>Sphingobacteriia</taxon>
        <taxon>Sphingobacteriales</taxon>
        <taxon>Sphingobacteriaceae</taxon>
        <taxon>Pedobacter</taxon>
    </lineage>
</organism>
<dbReference type="RefSeq" id="WP_073232903.1">
    <property type="nucleotide sequence ID" value="NZ_FQUQ01000004.1"/>
</dbReference>
<protein>
    <submittedName>
        <fullName evidence="2">GlcNAc-PI de-N-acetylase</fullName>
    </submittedName>
</protein>
<evidence type="ECO:0000313" key="2">
    <source>
        <dbReference type="EMBL" id="SHG01827.1"/>
    </source>
</evidence>
<dbReference type="SUPFAM" id="SSF52317">
    <property type="entry name" value="Class I glutamine amidotransferase-like"/>
    <property type="match status" value="1"/>
</dbReference>
<dbReference type="EMBL" id="FQUQ01000004">
    <property type="protein sequence ID" value="SHG01827.1"/>
    <property type="molecule type" value="Genomic_DNA"/>
</dbReference>
<keyword evidence="1" id="KW-0732">Signal</keyword>
<evidence type="ECO:0000256" key="1">
    <source>
        <dbReference type="SAM" id="SignalP"/>
    </source>
</evidence>
<reference evidence="3" key="1">
    <citation type="submission" date="2016-11" db="EMBL/GenBank/DDBJ databases">
        <authorList>
            <person name="Varghese N."/>
            <person name="Submissions S."/>
        </authorList>
    </citation>
    <scope>NUCLEOTIDE SEQUENCE [LARGE SCALE GENOMIC DNA]</scope>
    <source>
        <strain evidence="3">DSM 16990</strain>
    </source>
</reference>
<dbReference type="PANTHER" id="PTHR12993">
    <property type="entry name" value="N-ACETYLGLUCOSAMINYL-PHOSPHATIDYLINOSITOL DE-N-ACETYLASE-RELATED"/>
    <property type="match status" value="1"/>
</dbReference>
<dbReference type="PROSITE" id="PS51257">
    <property type="entry name" value="PROKAR_LIPOPROTEIN"/>
    <property type="match status" value="1"/>
</dbReference>
<dbReference type="SUPFAM" id="SSF102588">
    <property type="entry name" value="LmbE-like"/>
    <property type="match status" value="1"/>
</dbReference>
<dbReference type="InterPro" id="IPR003737">
    <property type="entry name" value="GlcNAc_PI_deacetylase-related"/>
</dbReference>
<accession>A0A1M5GDK7</accession>
<dbReference type="InterPro" id="IPR024078">
    <property type="entry name" value="LmbE-like_dom_sf"/>
</dbReference>
<proteinExistence type="predicted"/>
<dbReference type="Proteomes" id="UP000184287">
    <property type="component" value="Unassembled WGS sequence"/>
</dbReference>
<dbReference type="Pfam" id="PF02585">
    <property type="entry name" value="PIG-L"/>
    <property type="match status" value="1"/>
</dbReference>
<name>A0A1M5GDK7_9SPHI</name>
<sequence length="833" mass="92813">MRRIHHFNPIVLLSCLFFLLTASATAQQQPAKPGPGKIFQDLKRLNILGNVLYLAAHPDDENTTLIAYMANQKLYHTGYLSLTRGDGGQNLIGPEIREKLGIIRTQELLQARRTDGGYQYFTRANDFGFSKNPEEVFSIWDKEKLLADVVWVIRNFKPDVIITRFPKDSRAGHGQHSASSILAEDAFVAAADPKRFPEQLKYIQPWQAKRLVWNISSWAFKDPAAFEKIAGGLLKVDVGVFNPLLGKSYGEISAESRSMHKSQGFGSTGSRGSTFDYFEHTLGPAAKKDLFEDINTTWSRVPNSTKVEAAIGKAISSFNSADPSAIVPSLLTARTELQKLPDSYWKQRKLEELQEVIKAATGLYLEATSTAFSVIPGGKLNVQMELINRSAIAVKLNSILFPYQNRDSVLNVPLLNSAGKRYQKTLTVPGNLAFSQPYWLQKSDTLGMFDIKKQTDVGLPENNPAAEVRLNLNIGGQAFQYTVPVVYKHNDPVNGELYQPLSVSPPVYANIAEHVYMFNDQRPKQVSVFVRAGKANIKGSVSLKLPEGWKVEPASASFQIEKDKAEETIQFEVSPPEHADIADIQAIVSLDNQTYNKGISFISYQHIPEQVLFPLAAAKAVKLDLNIKGKRIGYLMGAGDEVPRSLQQIGYEVTLLKDADVNQENLQKYNTIIVGVRAYNTLDRINFYHDHLMNYVKKGGNVIVQYNTNSGLKTNPGPFPMKLSTDRVTVEGAEVRVLLPDHPAFQTPNKITKADFDGWVQERGLYFPSEWDKEYQALISINDPGESPKNSSILVARYGKGNFVYTGISWFRQLPAGVPGAYRLFTNLISLGQ</sequence>
<dbReference type="InterPro" id="IPR029062">
    <property type="entry name" value="Class_I_gatase-like"/>
</dbReference>
<dbReference type="STRING" id="288992.SAMN04488522_104172"/>
<dbReference type="AlphaFoldDB" id="A0A1M5GDK7"/>
<dbReference type="PANTHER" id="PTHR12993:SF11">
    <property type="entry name" value="N-ACETYLGLUCOSAMINYL-PHOSPHATIDYLINOSITOL DE-N-ACETYLASE"/>
    <property type="match status" value="1"/>
</dbReference>
<dbReference type="OrthoDB" id="9759749at2"/>
<dbReference type="GO" id="GO:0016811">
    <property type="term" value="F:hydrolase activity, acting on carbon-nitrogen (but not peptide) bonds, in linear amides"/>
    <property type="evidence" value="ECO:0007669"/>
    <property type="project" value="TreeGrafter"/>
</dbReference>
<feature type="signal peptide" evidence="1">
    <location>
        <begin position="1"/>
        <end position="26"/>
    </location>
</feature>
<feature type="chain" id="PRO_5012725429" evidence="1">
    <location>
        <begin position="27"/>
        <end position="833"/>
    </location>
</feature>
<keyword evidence="3" id="KW-1185">Reference proteome</keyword>
<dbReference type="Gene3D" id="3.40.50.10320">
    <property type="entry name" value="LmbE-like"/>
    <property type="match status" value="1"/>
</dbReference>